<proteinExistence type="inferred from homology"/>
<feature type="transmembrane region" description="Helical" evidence="16">
    <location>
        <begin position="314"/>
        <end position="335"/>
    </location>
</feature>
<keyword evidence="5 16" id="KW-0812">Transmembrane</keyword>
<evidence type="ECO:0000256" key="12">
    <source>
        <dbReference type="ARBA" id="ARBA00023008"/>
    </source>
</evidence>
<comment type="similarity">
    <text evidence="2 16">Belongs to the cation transport ATPase (P-type) (TC 3.A.3) family. Type IB subfamily.</text>
</comment>
<sequence length="703" mass="76978">MTCVSCARIVEKALSKIPAVKFASVNLATSSAFIIAEREISFEEIRKAVEDVGYGASEEPLEEIEARRYREAKRNLFLSWFLTTPLMLLMIYHMFFDHIKWFVLVESIVVPFILFTAGMGTIRGAWIALRHWHANMDTLISLGAISSWFTSLLNLFGLGVASFGTIGAMMITFHLTGRFIESHLRDRATREIKSLLKLKGKEATVLLDDREVLLPVEALKEGVLILVRPGERIPADGVIVEGRSSIDESFISGESIPISKGVGDEVIGGSLNLLGPLKIRVTKVGEESFLSQMIRLVEEAQGSKIPIQALADRITSFFVPLVFSLASISALFWLWKYDSLFPIVARLKTVFPWVITDLDSVSFAVFVFIATLVIACPCALGIATPMALAVGSGLLAKKGLLVRNAEAIQTSKDLNVLLVDKTGTLTLGSPIVVFHALDEETLKIAASIERASNHPLAKAISSLSSEDIALDDVTEIAGEGVVAHLKGDEFFVGRPKDYSSYEGYLEDGKTIVEVRKNGEVLGFVVVEDPIREDTPSAVSRFKEMGIKVVMVTGDNEKTAKAVAKRVGIEEVWAQVKPDGKLEIVRSYQAKKYRVAMVGDGMNDAPSLKGADIGIAMGSGVDLAIEGADVIIVKEGISRVLDLVEISRRTFKTIRQNLFWAFFYNLIAIPMAMMGLLHPLVAEIAMSLSSITVIANSLRIREVR</sequence>
<dbReference type="PROSITE" id="PS01229">
    <property type="entry name" value="COF_2"/>
    <property type="match status" value="1"/>
</dbReference>
<keyword evidence="11 16" id="KW-1133">Transmembrane helix</keyword>
<feature type="transmembrane region" description="Helical" evidence="16">
    <location>
        <begin position="363"/>
        <end position="396"/>
    </location>
</feature>
<dbReference type="InterPro" id="IPR036412">
    <property type="entry name" value="HAD-like_sf"/>
</dbReference>
<feature type="transmembrane region" description="Helical" evidence="16">
    <location>
        <begin position="76"/>
        <end position="95"/>
    </location>
</feature>
<dbReference type="PRINTS" id="PR00941">
    <property type="entry name" value="CDATPASE"/>
</dbReference>
<keyword evidence="4" id="KW-0813">Transport</keyword>
<evidence type="ECO:0000256" key="15">
    <source>
        <dbReference type="ARBA" id="ARBA00049289"/>
    </source>
</evidence>
<dbReference type="InterPro" id="IPR023214">
    <property type="entry name" value="HAD_sf"/>
</dbReference>
<evidence type="ECO:0000256" key="4">
    <source>
        <dbReference type="ARBA" id="ARBA00022448"/>
    </source>
</evidence>
<keyword evidence="8" id="KW-0187">Copper transport</keyword>
<feature type="transmembrane region" description="Helical" evidence="16">
    <location>
        <begin position="155"/>
        <end position="175"/>
    </location>
</feature>
<dbReference type="Gene3D" id="2.70.150.10">
    <property type="entry name" value="Calcium-transporting ATPase, cytoplasmic transduction domain A"/>
    <property type="match status" value="1"/>
</dbReference>
<dbReference type="InterPro" id="IPR036163">
    <property type="entry name" value="HMA_dom_sf"/>
</dbReference>
<comment type="subcellular location">
    <subcellularLocation>
        <location evidence="16">Cell membrane</location>
    </subcellularLocation>
    <subcellularLocation>
        <location evidence="1">Endomembrane system</location>
        <topology evidence="1">Multi-pass membrane protein</topology>
    </subcellularLocation>
</comment>
<dbReference type="SUPFAM" id="SSF56784">
    <property type="entry name" value="HAD-like"/>
    <property type="match status" value="1"/>
</dbReference>
<dbReference type="InterPro" id="IPR008250">
    <property type="entry name" value="ATPase_P-typ_transduc_dom_A_sf"/>
</dbReference>
<evidence type="ECO:0000256" key="8">
    <source>
        <dbReference type="ARBA" id="ARBA00022796"/>
    </source>
</evidence>
<dbReference type="Gene3D" id="3.40.50.1000">
    <property type="entry name" value="HAD superfamily/HAD-like"/>
    <property type="match status" value="1"/>
</dbReference>
<dbReference type="EC" id="7.2.2.8" evidence="3"/>
<gene>
    <name evidence="18" type="ORF">XD57_1365</name>
</gene>
<evidence type="ECO:0000256" key="10">
    <source>
        <dbReference type="ARBA" id="ARBA00022967"/>
    </source>
</evidence>
<dbReference type="SFLD" id="SFLDF00027">
    <property type="entry name" value="p-type_atpase"/>
    <property type="match status" value="1"/>
</dbReference>
<dbReference type="Gene3D" id="3.40.1110.10">
    <property type="entry name" value="Calcium-transporting ATPase, cytoplasmic domain N"/>
    <property type="match status" value="1"/>
</dbReference>
<keyword evidence="13" id="KW-0406">Ion transport</keyword>
<keyword evidence="14 16" id="KW-0472">Membrane</keyword>
<dbReference type="GO" id="GO:0055070">
    <property type="term" value="P:copper ion homeostasis"/>
    <property type="evidence" value="ECO:0007669"/>
    <property type="project" value="TreeGrafter"/>
</dbReference>
<evidence type="ECO:0000313" key="18">
    <source>
        <dbReference type="EMBL" id="KUK22535.1"/>
    </source>
</evidence>
<evidence type="ECO:0000256" key="5">
    <source>
        <dbReference type="ARBA" id="ARBA00022692"/>
    </source>
</evidence>
<evidence type="ECO:0000256" key="2">
    <source>
        <dbReference type="ARBA" id="ARBA00006024"/>
    </source>
</evidence>
<evidence type="ECO:0000256" key="13">
    <source>
        <dbReference type="ARBA" id="ARBA00023065"/>
    </source>
</evidence>
<name>A0A101EPR1_9THEM</name>
<dbReference type="PANTHER" id="PTHR43520:SF8">
    <property type="entry name" value="P-TYPE CU(+) TRANSPORTER"/>
    <property type="match status" value="1"/>
</dbReference>
<dbReference type="PATRIC" id="fig|93930.3.peg.407"/>
<dbReference type="PANTHER" id="PTHR43520">
    <property type="entry name" value="ATP7, ISOFORM B"/>
    <property type="match status" value="1"/>
</dbReference>
<dbReference type="InterPro" id="IPR044492">
    <property type="entry name" value="P_typ_ATPase_HD_dom"/>
</dbReference>
<dbReference type="CDD" id="cd00371">
    <property type="entry name" value="HMA"/>
    <property type="match status" value="1"/>
</dbReference>
<dbReference type="InterPro" id="IPR006121">
    <property type="entry name" value="HMA_dom"/>
</dbReference>
<keyword evidence="6 16" id="KW-0479">Metal-binding</keyword>
<dbReference type="InterPro" id="IPR023299">
    <property type="entry name" value="ATPase_P-typ_cyto_dom_N"/>
</dbReference>
<dbReference type="InterPro" id="IPR001757">
    <property type="entry name" value="P_typ_ATPase"/>
</dbReference>
<evidence type="ECO:0000256" key="9">
    <source>
        <dbReference type="ARBA" id="ARBA00022840"/>
    </source>
</evidence>
<dbReference type="NCBIfam" id="TIGR01494">
    <property type="entry name" value="ATPase_P-type"/>
    <property type="match status" value="2"/>
</dbReference>
<evidence type="ECO:0000256" key="1">
    <source>
        <dbReference type="ARBA" id="ARBA00004127"/>
    </source>
</evidence>
<reference evidence="18 19" key="1">
    <citation type="journal article" date="2015" name="MBio">
        <title>Genome-Resolved Metagenomic Analysis Reveals Roles for Candidate Phyla and Other Microbial Community Members in Biogeochemical Transformations in Oil Reservoirs.</title>
        <authorList>
            <person name="Hu P."/>
            <person name="Tom L."/>
            <person name="Singh A."/>
            <person name="Thomas B.C."/>
            <person name="Baker B.J."/>
            <person name="Piceno Y.M."/>
            <person name="Andersen G.L."/>
            <person name="Banfield J.F."/>
        </authorList>
    </citation>
    <scope>NUCLEOTIDE SEQUENCE [LARGE SCALE GENOMIC DNA]</scope>
    <source>
        <strain evidence="18">46_26</strain>
    </source>
</reference>
<comment type="catalytic activity">
    <reaction evidence="15">
        <text>Cu(+)(in) + ATP + H2O = Cu(+)(out) + ADP + phosphate + H(+)</text>
        <dbReference type="Rhea" id="RHEA:25792"/>
        <dbReference type="ChEBI" id="CHEBI:15377"/>
        <dbReference type="ChEBI" id="CHEBI:15378"/>
        <dbReference type="ChEBI" id="CHEBI:30616"/>
        <dbReference type="ChEBI" id="CHEBI:43474"/>
        <dbReference type="ChEBI" id="CHEBI:49552"/>
        <dbReference type="ChEBI" id="CHEBI:456216"/>
        <dbReference type="EC" id="7.2.2.8"/>
    </reaction>
</comment>
<dbReference type="SUPFAM" id="SSF81665">
    <property type="entry name" value="Calcium ATPase, transmembrane domain M"/>
    <property type="match status" value="1"/>
</dbReference>
<feature type="transmembrane region" description="Helical" evidence="16">
    <location>
        <begin position="101"/>
        <end position="120"/>
    </location>
</feature>
<dbReference type="GO" id="GO:0043682">
    <property type="term" value="F:P-type divalent copper transporter activity"/>
    <property type="evidence" value="ECO:0007669"/>
    <property type="project" value="TreeGrafter"/>
</dbReference>
<dbReference type="SUPFAM" id="SSF81653">
    <property type="entry name" value="Calcium ATPase, transduction domain A"/>
    <property type="match status" value="1"/>
</dbReference>
<dbReference type="SUPFAM" id="SSF55008">
    <property type="entry name" value="HMA, heavy metal-associated domain"/>
    <property type="match status" value="1"/>
</dbReference>
<comment type="caution">
    <text evidence="18">The sequence shown here is derived from an EMBL/GenBank/DDBJ whole genome shotgun (WGS) entry which is preliminary data.</text>
</comment>
<evidence type="ECO:0000313" key="19">
    <source>
        <dbReference type="Proteomes" id="UP000058636"/>
    </source>
</evidence>
<keyword evidence="16" id="KW-1003">Cell membrane</keyword>
<evidence type="ECO:0000256" key="16">
    <source>
        <dbReference type="RuleBase" id="RU362081"/>
    </source>
</evidence>
<dbReference type="NCBIfam" id="TIGR01525">
    <property type="entry name" value="ATPase-IB_hvy"/>
    <property type="match status" value="1"/>
</dbReference>
<dbReference type="EMBL" id="LGFG01000138">
    <property type="protein sequence ID" value="KUK22535.1"/>
    <property type="molecule type" value="Genomic_DNA"/>
</dbReference>
<dbReference type="AlphaFoldDB" id="A0A101EPR1"/>
<dbReference type="InterPro" id="IPR027256">
    <property type="entry name" value="P-typ_ATPase_IB"/>
</dbReference>
<dbReference type="SFLD" id="SFLDG00002">
    <property type="entry name" value="C1.7:_P-type_atpase_like"/>
    <property type="match status" value="1"/>
</dbReference>
<dbReference type="FunFam" id="2.70.150.10:FF:000002">
    <property type="entry name" value="Copper-transporting ATPase 1, putative"/>
    <property type="match status" value="1"/>
</dbReference>
<evidence type="ECO:0000256" key="11">
    <source>
        <dbReference type="ARBA" id="ARBA00022989"/>
    </source>
</evidence>
<keyword evidence="12" id="KW-0186">Copper</keyword>
<dbReference type="GO" id="GO:0005524">
    <property type="term" value="F:ATP binding"/>
    <property type="evidence" value="ECO:0007669"/>
    <property type="project" value="UniProtKB-UniRule"/>
</dbReference>
<dbReference type="PROSITE" id="PS00154">
    <property type="entry name" value="ATPASE_E1_E2"/>
    <property type="match status" value="1"/>
</dbReference>
<evidence type="ECO:0000256" key="7">
    <source>
        <dbReference type="ARBA" id="ARBA00022741"/>
    </source>
</evidence>
<dbReference type="GO" id="GO:0005886">
    <property type="term" value="C:plasma membrane"/>
    <property type="evidence" value="ECO:0007669"/>
    <property type="project" value="UniProtKB-SubCell"/>
</dbReference>
<accession>A0A101EPR1</accession>
<dbReference type="Gene3D" id="3.30.70.100">
    <property type="match status" value="1"/>
</dbReference>
<protein>
    <recommendedName>
        <fullName evidence="3">P-type Cu(+) transporter</fullName>
        <ecNumber evidence="3">7.2.2.8</ecNumber>
    </recommendedName>
</protein>
<dbReference type="GO" id="GO:0140581">
    <property type="term" value="F:P-type monovalent copper transporter activity"/>
    <property type="evidence" value="ECO:0007669"/>
    <property type="project" value="UniProtKB-EC"/>
</dbReference>
<dbReference type="Gene3D" id="1.20.1110.10">
    <property type="entry name" value="Calcium-transporting ATPase, transmembrane domain"/>
    <property type="match status" value="1"/>
</dbReference>
<dbReference type="Pfam" id="PF00122">
    <property type="entry name" value="E1-E2_ATPase"/>
    <property type="match status" value="1"/>
</dbReference>
<dbReference type="InterPro" id="IPR018303">
    <property type="entry name" value="ATPase_P-typ_P_site"/>
</dbReference>
<evidence type="ECO:0000259" key="17">
    <source>
        <dbReference type="PROSITE" id="PS50846"/>
    </source>
</evidence>
<dbReference type="SFLD" id="SFLDS00003">
    <property type="entry name" value="Haloacid_Dehalogenase"/>
    <property type="match status" value="1"/>
</dbReference>
<keyword evidence="7 16" id="KW-0547">Nucleotide-binding</keyword>
<keyword evidence="10" id="KW-1278">Translocase</keyword>
<feature type="transmembrane region" description="Helical" evidence="16">
    <location>
        <begin position="656"/>
        <end position="673"/>
    </location>
</feature>
<evidence type="ECO:0000256" key="6">
    <source>
        <dbReference type="ARBA" id="ARBA00022723"/>
    </source>
</evidence>
<dbReference type="PROSITE" id="PS50846">
    <property type="entry name" value="HMA_2"/>
    <property type="match status" value="1"/>
</dbReference>
<dbReference type="CDD" id="cd02094">
    <property type="entry name" value="P-type_ATPase_Cu-like"/>
    <property type="match status" value="1"/>
</dbReference>
<feature type="domain" description="HMA" evidence="17">
    <location>
        <begin position="1"/>
        <end position="57"/>
    </location>
</feature>
<dbReference type="FunFam" id="3.40.50.1000:FF:000144">
    <property type="entry name" value="copper-transporting ATPase 1 isoform X2"/>
    <property type="match status" value="1"/>
</dbReference>
<keyword evidence="9 16" id="KW-0067">ATP-binding</keyword>
<dbReference type="Proteomes" id="UP000058636">
    <property type="component" value="Unassembled WGS sequence"/>
</dbReference>
<dbReference type="GO" id="GO:0005507">
    <property type="term" value="F:copper ion binding"/>
    <property type="evidence" value="ECO:0007669"/>
    <property type="project" value="TreeGrafter"/>
</dbReference>
<dbReference type="InterPro" id="IPR059000">
    <property type="entry name" value="ATPase_P-type_domA"/>
</dbReference>
<dbReference type="Pfam" id="PF00702">
    <property type="entry name" value="Hydrolase"/>
    <property type="match status" value="1"/>
</dbReference>
<dbReference type="GO" id="GO:0012505">
    <property type="term" value="C:endomembrane system"/>
    <property type="evidence" value="ECO:0007669"/>
    <property type="project" value="UniProtKB-SubCell"/>
</dbReference>
<evidence type="ECO:0000256" key="14">
    <source>
        <dbReference type="ARBA" id="ARBA00023136"/>
    </source>
</evidence>
<dbReference type="PRINTS" id="PR00119">
    <property type="entry name" value="CATATPASE"/>
</dbReference>
<dbReference type="InterPro" id="IPR023298">
    <property type="entry name" value="ATPase_P-typ_TM_dom_sf"/>
</dbReference>
<dbReference type="Pfam" id="PF00403">
    <property type="entry name" value="HMA"/>
    <property type="match status" value="1"/>
</dbReference>
<evidence type="ECO:0000256" key="3">
    <source>
        <dbReference type="ARBA" id="ARBA00012517"/>
    </source>
</evidence>
<organism evidence="18 19">
    <name type="scientific">Thermotoga petrophila</name>
    <dbReference type="NCBI Taxonomy" id="93929"/>
    <lineage>
        <taxon>Bacteria</taxon>
        <taxon>Thermotogati</taxon>
        <taxon>Thermotogota</taxon>
        <taxon>Thermotogae</taxon>
        <taxon>Thermotogales</taxon>
        <taxon>Thermotogaceae</taxon>
        <taxon>Thermotoga</taxon>
    </lineage>
</organism>
<dbReference type="GO" id="GO:0016887">
    <property type="term" value="F:ATP hydrolysis activity"/>
    <property type="evidence" value="ECO:0007669"/>
    <property type="project" value="InterPro"/>
</dbReference>